<comment type="catalytic activity">
    <reaction evidence="1">
        <text>ATP + protein L-histidine = ADP + protein N-phospho-L-histidine.</text>
        <dbReference type="EC" id="2.7.13.3"/>
    </reaction>
</comment>
<dbReference type="CDD" id="cd00130">
    <property type="entry name" value="PAS"/>
    <property type="match status" value="1"/>
</dbReference>
<evidence type="ECO:0000313" key="13">
    <source>
        <dbReference type="EMBL" id="QDT43163.1"/>
    </source>
</evidence>
<dbReference type="SMART" id="SM00091">
    <property type="entry name" value="PAS"/>
    <property type="match status" value="1"/>
</dbReference>
<dbReference type="InterPro" id="IPR004358">
    <property type="entry name" value="Sig_transdc_His_kin-like_C"/>
</dbReference>
<keyword evidence="4 13" id="KW-0808">Transferase</keyword>
<dbReference type="InterPro" id="IPR003594">
    <property type="entry name" value="HATPase_dom"/>
</dbReference>
<dbReference type="GO" id="GO:0000155">
    <property type="term" value="F:phosphorelay sensor kinase activity"/>
    <property type="evidence" value="ECO:0007669"/>
    <property type="project" value="InterPro"/>
</dbReference>
<dbReference type="InterPro" id="IPR003661">
    <property type="entry name" value="HisK_dim/P_dom"/>
</dbReference>
<dbReference type="Proteomes" id="UP000317171">
    <property type="component" value="Chromosome"/>
</dbReference>
<keyword evidence="7" id="KW-0067">ATP-binding</keyword>
<evidence type="ECO:0000256" key="6">
    <source>
        <dbReference type="ARBA" id="ARBA00022777"/>
    </source>
</evidence>
<dbReference type="CDD" id="cd00156">
    <property type="entry name" value="REC"/>
    <property type="match status" value="1"/>
</dbReference>
<evidence type="ECO:0000256" key="9">
    <source>
        <dbReference type="PROSITE-ProRule" id="PRU00169"/>
    </source>
</evidence>
<dbReference type="PANTHER" id="PTHR43065:SF50">
    <property type="entry name" value="HISTIDINE KINASE"/>
    <property type="match status" value="1"/>
</dbReference>
<evidence type="ECO:0000259" key="11">
    <source>
        <dbReference type="PROSITE" id="PS50110"/>
    </source>
</evidence>
<dbReference type="SUPFAM" id="SSF55785">
    <property type="entry name" value="PYP-like sensor domain (PAS domain)"/>
    <property type="match status" value="1"/>
</dbReference>
<dbReference type="RefSeq" id="WP_145217573.1">
    <property type="nucleotide sequence ID" value="NZ_CP036269.1"/>
</dbReference>
<gene>
    <name evidence="13" type="primary">tmoS</name>
    <name evidence="13" type="ORF">Pan241w_32620</name>
</gene>
<protein>
    <recommendedName>
        <fullName evidence="2">histidine kinase</fullName>
        <ecNumber evidence="2">2.7.13.3</ecNumber>
    </recommendedName>
</protein>
<dbReference type="EC" id="2.7.13.3" evidence="2"/>
<accession>A0A517RH22</accession>
<reference evidence="13 14" key="1">
    <citation type="submission" date="2019-02" db="EMBL/GenBank/DDBJ databases">
        <title>Deep-cultivation of Planctomycetes and their phenomic and genomic characterization uncovers novel biology.</title>
        <authorList>
            <person name="Wiegand S."/>
            <person name="Jogler M."/>
            <person name="Boedeker C."/>
            <person name="Pinto D."/>
            <person name="Vollmers J."/>
            <person name="Rivas-Marin E."/>
            <person name="Kohn T."/>
            <person name="Peeters S.H."/>
            <person name="Heuer A."/>
            <person name="Rast P."/>
            <person name="Oberbeckmann S."/>
            <person name="Bunk B."/>
            <person name="Jeske O."/>
            <person name="Meyerdierks A."/>
            <person name="Storesund J.E."/>
            <person name="Kallscheuer N."/>
            <person name="Luecker S."/>
            <person name="Lage O.M."/>
            <person name="Pohl T."/>
            <person name="Merkel B.J."/>
            <person name="Hornburger P."/>
            <person name="Mueller R.-W."/>
            <person name="Bruemmer F."/>
            <person name="Labrenz M."/>
            <person name="Spormann A.M."/>
            <person name="Op den Camp H."/>
            <person name="Overmann J."/>
            <person name="Amann R."/>
            <person name="Jetten M.S.M."/>
            <person name="Mascher T."/>
            <person name="Medema M.H."/>
            <person name="Devos D.P."/>
            <person name="Kaster A.-K."/>
            <person name="Ovreas L."/>
            <person name="Rohde M."/>
            <person name="Galperin M.Y."/>
            <person name="Jogler C."/>
        </authorList>
    </citation>
    <scope>NUCLEOTIDE SEQUENCE [LARGE SCALE GENOMIC DNA]</scope>
    <source>
        <strain evidence="13 14">Pan241w</strain>
    </source>
</reference>
<dbReference type="SMART" id="SM00448">
    <property type="entry name" value="REC"/>
    <property type="match status" value="1"/>
</dbReference>
<organism evidence="13 14">
    <name type="scientific">Gimesia alba</name>
    <dbReference type="NCBI Taxonomy" id="2527973"/>
    <lineage>
        <taxon>Bacteria</taxon>
        <taxon>Pseudomonadati</taxon>
        <taxon>Planctomycetota</taxon>
        <taxon>Planctomycetia</taxon>
        <taxon>Planctomycetales</taxon>
        <taxon>Planctomycetaceae</taxon>
        <taxon>Gimesia</taxon>
    </lineage>
</organism>
<dbReference type="Gene3D" id="3.30.450.20">
    <property type="entry name" value="PAS domain"/>
    <property type="match status" value="1"/>
</dbReference>
<evidence type="ECO:0000256" key="5">
    <source>
        <dbReference type="ARBA" id="ARBA00022741"/>
    </source>
</evidence>
<dbReference type="InterPro" id="IPR011006">
    <property type="entry name" value="CheY-like_superfamily"/>
</dbReference>
<dbReference type="SUPFAM" id="SSF52172">
    <property type="entry name" value="CheY-like"/>
    <property type="match status" value="1"/>
</dbReference>
<evidence type="ECO:0000259" key="12">
    <source>
        <dbReference type="PROSITE" id="PS50112"/>
    </source>
</evidence>
<name>A0A517RH22_9PLAN</name>
<dbReference type="InterPro" id="IPR013767">
    <property type="entry name" value="PAS_fold"/>
</dbReference>
<dbReference type="EMBL" id="CP036269">
    <property type="protein sequence ID" value="QDT43163.1"/>
    <property type="molecule type" value="Genomic_DNA"/>
</dbReference>
<evidence type="ECO:0000256" key="2">
    <source>
        <dbReference type="ARBA" id="ARBA00012438"/>
    </source>
</evidence>
<dbReference type="SUPFAM" id="SSF55874">
    <property type="entry name" value="ATPase domain of HSP90 chaperone/DNA topoisomerase II/histidine kinase"/>
    <property type="match status" value="1"/>
</dbReference>
<dbReference type="InterPro" id="IPR000014">
    <property type="entry name" value="PAS"/>
</dbReference>
<dbReference type="InterPro" id="IPR001789">
    <property type="entry name" value="Sig_transdc_resp-reg_receiver"/>
</dbReference>
<keyword evidence="5" id="KW-0547">Nucleotide-binding</keyword>
<dbReference type="KEGG" id="gaz:Pan241w_32620"/>
<dbReference type="NCBIfam" id="TIGR00229">
    <property type="entry name" value="sensory_box"/>
    <property type="match status" value="1"/>
</dbReference>
<dbReference type="Gene3D" id="3.30.565.10">
    <property type="entry name" value="Histidine kinase-like ATPase, C-terminal domain"/>
    <property type="match status" value="1"/>
</dbReference>
<dbReference type="SUPFAM" id="SSF47384">
    <property type="entry name" value="Homodimeric domain of signal transducing histidine kinase"/>
    <property type="match status" value="1"/>
</dbReference>
<feature type="modified residue" description="4-aspartylphosphate" evidence="9">
    <location>
        <position position="82"/>
    </location>
</feature>
<evidence type="ECO:0000256" key="1">
    <source>
        <dbReference type="ARBA" id="ARBA00000085"/>
    </source>
</evidence>
<dbReference type="Pfam" id="PF02518">
    <property type="entry name" value="HATPase_c"/>
    <property type="match status" value="1"/>
</dbReference>
<dbReference type="SMART" id="SM00387">
    <property type="entry name" value="HATPase_c"/>
    <property type="match status" value="1"/>
</dbReference>
<evidence type="ECO:0000256" key="3">
    <source>
        <dbReference type="ARBA" id="ARBA00022553"/>
    </source>
</evidence>
<feature type="domain" description="Response regulatory" evidence="11">
    <location>
        <begin position="33"/>
        <end position="147"/>
    </location>
</feature>
<dbReference type="PROSITE" id="PS50109">
    <property type="entry name" value="HIS_KIN"/>
    <property type="match status" value="1"/>
</dbReference>
<dbReference type="Gene3D" id="3.40.50.2300">
    <property type="match status" value="1"/>
</dbReference>
<keyword evidence="14" id="KW-1185">Reference proteome</keyword>
<dbReference type="AlphaFoldDB" id="A0A517RH22"/>
<keyword evidence="8" id="KW-0902">Two-component regulatory system</keyword>
<evidence type="ECO:0000313" key="14">
    <source>
        <dbReference type="Proteomes" id="UP000317171"/>
    </source>
</evidence>
<evidence type="ECO:0000256" key="4">
    <source>
        <dbReference type="ARBA" id="ARBA00022679"/>
    </source>
</evidence>
<dbReference type="InterPro" id="IPR005467">
    <property type="entry name" value="His_kinase_dom"/>
</dbReference>
<dbReference type="Pfam" id="PF00989">
    <property type="entry name" value="PAS"/>
    <property type="match status" value="1"/>
</dbReference>
<sequence>MIQSALSDTIDETIPGKYDRCKNHDVVISPGGTILIIEDSNTQARIIEESLKDLPLQIHCTSSGHEALEWLKVNKAVLLLLDYELPDMKGIEVIDELARQGQYLEFLVMTARGSETVAVQMMKRGAVDYLIKDDTFTSLLPTIVERALKKIKSEQILEIAQNALKQAEKRTRLIIDSAADGFISMWDDGTILDWNKAAERIFGWSYKDAIENNLIDKMMPEKHREAFKERLFELRNDDHSLSQNKLIEATALNKAGQEFPIEISASIASEGEPCVLNAFIRDISNRHMLESQLIQSEKLASLGQLAAGVAHEINNPVGFVKSNVGTLCEYVEIFTQLISLYEELSQAVRAGEKSQQDQLLKQIQTIREEEDLADILEDVKELLTESTDGLIRVTEIVQNLKSFARLDEASVKEANINDGITATMKVVWNELKYKSEIVTDLGEIPDIRCSPGQLNQVFMNLLVNAAQAIPERGTISIKTEATDSEIIISISDTGVGIPEQELSQIFTPFYTTKPVGQGTGLGLSIIYGIIQKHNGNISVESEVGVGTIFTIRLPLEGMSA</sequence>
<dbReference type="Pfam" id="PF00072">
    <property type="entry name" value="Response_reg"/>
    <property type="match status" value="1"/>
</dbReference>
<evidence type="ECO:0000259" key="10">
    <source>
        <dbReference type="PROSITE" id="PS50109"/>
    </source>
</evidence>
<proteinExistence type="predicted"/>
<dbReference type="PANTHER" id="PTHR43065">
    <property type="entry name" value="SENSOR HISTIDINE KINASE"/>
    <property type="match status" value="1"/>
</dbReference>
<keyword evidence="6 13" id="KW-0418">Kinase</keyword>
<dbReference type="OrthoDB" id="260274at2"/>
<evidence type="ECO:0000256" key="7">
    <source>
        <dbReference type="ARBA" id="ARBA00022840"/>
    </source>
</evidence>
<evidence type="ECO:0000256" key="8">
    <source>
        <dbReference type="ARBA" id="ARBA00023012"/>
    </source>
</evidence>
<dbReference type="PRINTS" id="PR00344">
    <property type="entry name" value="BCTRLSENSOR"/>
</dbReference>
<dbReference type="InterPro" id="IPR036890">
    <property type="entry name" value="HATPase_C_sf"/>
</dbReference>
<dbReference type="InterPro" id="IPR035965">
    <property type="entry name" value="PAS-like_dom_sf"/>
</dbReference>
<dbReference type="PROSITE" id="PS50110">
    <property type="entry name" value="RESPONSE_REGULATORY"/>
    <property type="match status" value="1"/>
</dbReference>
<dbReference type="GO" id="GO:0005524">
    <property type="term" value="F:ATP binding"/>
    <property type="evidence" value="ECO:0007669"/>
    <property type="project" value="UniProtKB-KW"/>
</dbReference>
<keyword evidence="3 9" id="KW-0597">Phosphoprotein</keyword>
<dbReference type="PROSITE" id="PS50112">
    <property type="entry name" value="PAS"/>
    <property type="match status" value="1"/>
</dbReference>
<dbReference type="GO" id="GO:0006355">
    <property type="term" value="P:regulation of DNA-templated transcription"/>
    <property type="evidence" value="ECO:0007669"/>
    <property type="project" value="InterPro"/>
</dbReference>
<feature type="domain" description="Histidine kinase" evidence="10">
    <location>
        <begin position="308"/>
        <end position="557"/>
    </location>
</feature>
<dbReference type="InterPro" id="IPR036097">
    <property type="entry name" value="HisK_dim/P_sf"/>
</dbReference>
<feature type="domain" description="PAS" evidence="12">
    <location>
        <begin position="167"/>
        <end position="238"/>
    </location>
</feature>
<dbReference type="SMART" id="SM00388">
    <property type="entry name" value="HisKA"/>
    <property type="match status" value="1"/>
</dbReference>
<dbReference type="Gene3D" id="1.10.287.130">
    <property type="match status" value="1"/>
</dbReference>
<dbReference type="CDD" id="cd00082">
    <property type="entry name" value="HisKA"/>
    <property type="match status" value="1"/>
</dbReference>